<dbReference type="EMBL" id="BAABDM010000003">
    <property type="protein sequence ID" value="GAA4095095.1"/>
    <property type="molecule type" value="Genomic_DNA"/>
</dbReference>
<name>A0ABP7WRQ5_9GAMM</name>
<sequence>MNTFPSDHPMDEIPVRPLQFDLSKVTFNDPLWSRTKPEFSMFINALGVHVPYFERYLVKALSSAKKLIKDEALLRDVSAIIGQEGHHAKNFIAVNRWLSKRYPEVERLDLQARNYFTDHAKKDDMKRLLAFTAGYETFTFLGGMIVLDNHEKWFKEADGVMKALWLWHQVEEVEHGAVAFEVYKHLYGEHEWYRKWMVLFALMHIASETIQCYWAMAKVEGWLRNPFSAVKKMSFCIITLARFLKSALPVFKRNYHPRTHRMVTTAQNPIQIAWRRYEKNGGDILEIDHQRMAEIMGVASY</sequence>
<dbReference type="Pfam" id="PF10118">
    <property type="entry name" value="Metal_hydrol"/>
    <property type="match status" value="1"/>
</dbReference>
<keyword evidence="2" id="KW-1185">Reference proteome</keyword>
<dbReference type="InterPro" id="IPR016516">
    <property type="entry name" value="UCP07580"/>
</dbReference>
<dbReference type="RefSeq" id="WP_344935126.1">
    <property type="nucleotide sequence ID" value="NZ_BAABDM010000003.1"/>
</dbReference>
<accession>A0ABP7WRQ5</accession>
<evidence type="ECO:0000313" key="2">
    <source>
        <dbReference type="Proteomes" id="UP001500392"/>
    </source>
</evidence>
<protein>
    <recommendedName>
        <fullName evidence="3">Metal-dependent hydrolase</fullName>
    </recommendedName>
</protein>
<evidence type="ECO:0008006" key="3">
    <source>
        <dbReference type="Google" id="ProtNLM"/>
    </source>
</evidence>
<dbReference type="Proteomes" id="UP001500392">
    <property type="component" value="Unassembled WGS sequence"/>
</dbReference>
<evidence type="ECO:0000313" key="1">
    <source>
        <dbReference type="EMBL" id="GAA4095095.1"/>
    </source>
</evidence>
<dbReference type="PANTHER" id="PTHR39456:SF1">
    <property type="entry name" value="METAL-DEPENDENT HYDROLASE"/>
    <property type="match status" value="1"/>
</dbReference>
<reference evidence="2" key="1">
    <citation type="journal article" date="2019" name="Int. J. Syst. Evol. Microbiol.">
        <title>The Global Catalogue of Microorganisms (GCM) 10K type strain sequencing project: providing services to taxonomists for standard genome sequencing and annotation.</title>
        <authorList>
            <consortium name="The Broad Institute Genomics Platform"/>
            <consortium name="The Broad Institute Genome Sequencing Center for Infectious Disease"/>
            <person name="Wu L."/>
            <person name="Ma J."/>
        </authorList>
    </citation>
    <scope>NUCLEOTIDE SEQUENCE [LARGE SCALE GENOMIC DNA]</scope>
    <source>
        <strain evidence="2">JCM 17304</strain>
    </source>
</reference>
<gene>
    <name evidence="1" type="ORF">GCM10022414_19020</name>
</gene>
<comment type="caution">
    <text evidence="1">The sequence shown here is derived from an EMBL/GenBank/DDBJ whole genome shotgun (WGS) entry which is preliminary data.</text>
</comment>
<dbReference type="PANTHER" id="PTHR39456">
    <property type="entry name" value="METAL-DEPENDENT HYDROLASE"/>
    <property type="match status" value="1"/>
</dbReference>
<proteinExistence type="predicted"/>
<organism evidence="1 2">
    <name type="scientific">Zhongshania borealis</name>
    <dbReference type="NCBI Taxonomy" id="889488"/>
    <lineage>
        <taxon>Bacteria</taxon>
        <taxon>Pseudomonadati</taxon>
        <taxon>Pseudomonadota</taxon>
        <taxon>Gammaproteobacteria</taxon>
        <taxon>Cellvibrionales</taxon>
        <taxon>Spongiibacteraceae</taxon>
        <taxon>Zhongshania</taxon>
    </lineage>
</organism>